<feature type="region of interest" description="Disordered" evidence="1">
    <location>
        <begin position="1"/>
        <end position="41"/>
    </location>
</feature>
<dbReference type="Gene3D" id="3.30.230.70">
    <property type="entry name" value="GHMP Kinase, N-terminal domain"/>
    <property type="match status" value="1"/>
</dbReference>
<name>G5BFF4_HETGA</name>
<protein>
    <submittedName>
        <fullName evidence="2">Polyribonucleotide nucleotidyltransferase 1, mitochondrial</fullName>
    </submittedName>
</protein>
<dbReference type="GO" id="GO:0004654">
    <property type="term" value="F:polyribonucleotide nucleotidyltransferase activity"/>
    <property type="evidence" value="ECO:0007669"/>
    <property type="project" value="InterPro"/>
</dbReference>
<dbReference type="SUPFAM" id="SSF55666">
    <property type="entry name" value="Ribonuclease PH domain 2-like"/>
    <property type="match status" value="1"/>
</dbReference>
<proteinExistence type="predicted"/>
<dbReference type="GO" id="GO:0000175">
    <property type="term" value="F:3'-5'-RNA exonuclease activity"/>
    <property type="evidence" value="ECO:0007669"/>
    <property type="project" value="TreeGrafter"/>
</dbReference>
<reference evidence="2 3" key="1">
    <citation type="journal article" date="2011" name="Nature">
        <title>Genome sequencing reveals insights into physiology and longevity of the naked mole rat.</title>
        <authorList>
            <person name="Kim E.B."/>
            <person name="Fang X."/>
            <person name="Fushan A.A."/>
            <person name="Huang Z."/>
            <person name="Lobanov A.V."/>
            <person name="Han L."/>
            <person name="Marino S.M."/>
            <person name="Sun X."/>
            <person name="Turanov A.A."/>
            <person name="Yang P."/>
            <person name="Yim S.H."/>
            <person name="Zhao X."/>
            <person name="Kasaikina M.V."/>
            <person name="Stoletzki N."/>
            <person name="Peng C."/>
            <person name="Polak P."/>
            <person name="Xiong Z."/>
            <person name="Kiezun A."/>
            <person name="Zhu Y."/>
            <person name="Chen Y."/>
            <person name="Kryukov G.V."/>
            <person name="Zhang Q."/>
            <person name="Peshkin L."/>
            <person name="Yang L."/>
            <person name="Bronson R.T."/>
            <person name="Buffenstein R."/>
            <person name="Wang B."/>
            <person name="Han C."/>
            <person name="Li Q."/>
            <person name="Chen L."/>
            <person name="Zhao W."/>
            <person name="Sunyaev S.R."/>
            <person name="Park T.J."/>
            <person name="Zhang G."/>
            <person name="Wang J."/>
            <person name="Gladyshev V.N."/>
        </authorList>
    </citation>
    <scope>NUCLEOTIDE SEQUENCE [LARGE SCALE GENOMIC DNA]</scope>
</reference>
<sequence>MNPVPAGGGDVNGKLVSPASEPRQPGKRGHPDRCGEEMPSMTGIGSLMFMPIAKQLGVAIGLITKINPEKGEIEDYRLLSDILEIEDYNDDMDFKIAGTKKEITALQADIKLPGIPIKIVMEGRGFSSVVRSLVPPPQKL</sequence>
<dbReference type="InterPro" id="IPR027408">
    <property type="entry name" value="PNPase/RNase_PH_dom_sf"/>
</dbReference>
<dbReference type="PANTHER" id="PTHR11252:SF0">
    <property type="entry name" value="POLYRIBONUCLEOTIDE NUCLEOTIDYLTRANSFERASE 1, MITOCHONDRIAL"/>
    <property type="match status" value="1"/>
</dbReference>
<dbReference type="Proteomes" id="UP000006813">
    <property type="component" value="Unassembled WGS sequence"/>
</dbReference>
<organism evidence="2 3">
    <name type="scientific">Heterocephalus glaber</name>
    <name type="common">Naked mole rat</name>
    <dbReference type="NCBI Taxonomy" id="10181"/>
    <lineage>
        <taxon>Eukaryota</taxon>
        <taxon>Metazoa</taxon>
        <taxon>Chordata</taxon>
        <taxon>Craniata</taxon>
        <taxon>Vertebrata</taxon>
        <taxon>Euteleostomi</taxon>
        <taxon>Mammalia</taxon>
        <taxon>Eutheria</taxon>
        <taxon>Euarchontoglires</taxon>
        <taxon>Glires</taxon>
        <taxon>Rodentia</taxon>
        <taxon>Hystricomorpha</taxon>
        <taxon>Bathyergidae</taxon>
        <taxon>Heterocephalus</taxon>
    </lineage>
</organism>
<dbReference type="InterPro" id="IPR036345">
    <property type="entry name" value="ExoRNase_PH_dom2_sf"/>
</dbReference>
<feature type="compositionally biased region" description="Gly residues" evidence="1">
    <location>
        <begin position="1"/>
        <end position="11"/>
    </location>
</feature>
<dbReference type="GO" id="GO:0000958">
    <property type="term" value="P:mitochondrial mRNA catabolic process"/>
    <property type="evidence" value="ECO:0007669"/>
    <property type="project" value="TreeGrafter"/>
</dbReference>
<keyword evidence="2" id="KW-0808">Transferase</keyword>
<dbReference type="PANTHER" id="PTHR11252">
    <property type="entry name" value="POLYRIBONUCLEOTIDE NUCLEOTIDYLTRANSFERASE"/>
    <property type="match status" value="1"/>
</dbReference>
<dbReference type="GO" id="GO:0000965">
    <property type="term" value="P:mitochondrial RNA 3'-end processing"/>
    <property type="evidence" value="ECO:0007669"/>
    <property type="project" value="TreeGrafter"/>
</dbReference>
<dbReference type="GO" id="GO:0003723">
    <property type="term" value="F:RNA binding"/>
    <property type="evidence" value="ECO:0007669"/>
    <property type="project" value="InterPro"/>
</dbReference>
<evidence type="ECO:0000313" key="3">
    <source>
        <dbReference type="Proteomes" id="UP000006813"/>
    </source>
</evidence>
<dbReference type="STRING" id="10181.G5BFF4"/>
<evidence type="ECO:0000313" key="2">
    <source>
        <dbReference type="EMBL" id="EHB08015.1"/>
    </source>
</evidence>
<dbReference type="InterPro" id="IPR012162">
    <property type="entry name" value="PNPase"/>
</dbReference>
<gene>
    <name evidence="2" type="ORF">GW7_14993</name>
</gene>
<dbReference type="AlphaFoldDB" id="G5BFF4"/>
<dbReference type="GO" id="GO:0005739">
    <property type="term" value="C:mitochondrion"/>
    <property type="evidence" value="ECO:0007669"/>
    <property type="project" value="TreeGrafter"/>
</dbReference>
<accession>G5BFF4</accession>
<dbReference type="InParanoid" id="G5BFF4"/>
<dbReference type="GO" id="GO:0005829">
    <property type="term" value="C:cytosol"/>
    <property type="evidence" value="ECO:0007669"/>
    <property type="project" value="TreeGrafter"/>
</dbReference>
<dbReference type="EMBL" id="JH169936">
    <property type="protein sequence ID" value="EHB08015.1"/>
    <property type="molecule type" value="Genomic_DNA"/>
</dbReference>
<evidence type="ECO:0000256" key="1">
    <source>
        <dbReference type="SAM" id="MobiDB-lite"/>
    </source>
</evidence>